<evidence type="ECO:0000313" key="3">
    <source>
        <dbReference type="EMBL" id="TGL43539.1"/>
    </source>
</evidence>
<keyword evidence="1" id="KW-1133">Transmembrane helix</keyword>
<organism evidence="3 4">
    <name type="scientific">Leptospira langatensis</name>
    <dbReference type="NCBI Taxonomy" id="2484983"/>
    <lineage>
        <taxon>Bacteria</taxon>
        <taxon>Pseudomonadati</taxon>
        <taxon>Spirochaetota</taxon>
        <taxon>Spirochaetia</taxon>
        <taxon>Leptospirales</taxon>
        <taxon>Leptospiraceae</taxon>
        <taxon>Leptospira</taxon>
    </lineage>
</organism>
<evidence type="ECO:0000256" key="1">
    <source>
        <dbReference type="SAM" id="Phobius"/>
    </source>
</evidence>
<gene>
    <name evidence="3" type="ORF">EHQ53_02615</name>
</gene>
<dbReference type="Pfam" id="PF00498">
    <property type="entry name" value="FHA"/>
    <property type="match status" value="1"/>
</dbReference>
<feature type="domain" description="FHA" evidence="2">
    <location>
        <begin position="410"/>
        <end position="466"/>
    </location>
</feature>
<dbReference type="Proteomes" id="UP000297273">
    <property type="component" value="Unassembled WGS sequence"/>
</dbReference>
<accession>A0ABY2MI72</accession>
<dbReference type="EMBL" id="RQGC01000001">
    <property type="protein sequence ID" value="TGL43539.1"/>
    <property type="molecule type" value="Genomic_DNA"/>
</dbReference>
<comment type="caution">
    <text evidence="3">The sequence shown here is derived from an EMBL/GenBank/DDBJ whole genome shotgun (WGS) entry which is preliminary data.</text>
</comment>
<feature type="transmembrane region" description="Helical" evidence="1">
    <location>
        <begin position="309"/>
        <end position="329"/>
    </location>
</feature>
<dbReference type="InterPro" id="IPR008984">
    <property type="entry name" value="SMAD_FHA_dom_sf"/>
</dbReference>
<dbReference type="SMART" id="SM00240">
    <property type="entry name" value="FHA"/>
    <property type="match status" value="1"/>
</dbReference>
<dbReference type="SUPFAM" id="SSF49879">
    <property type="entry name" value="SMAD/FHA domain"/>
    <property type="match status" value="1"/>
</dbReference>
<evidence type="ECO:0000259" key="2">
    <source>
        <dbReference type="PROSITE" id="PS50006"/>
    </source>
</evidence>
<dbReference type="CDD" id="cd00060">
    <property type="entry name" value="FHA"/>
    <property type="match status" value="1"/>
</dbReference>
<evidence type="ECO:0000313" key="4">
    <source>
        <dbReference type="Proteomes" id="UP000297273"/>
    </source>
</evidence>
<sequence>MKILLKLRTIMRLPVFFRLLLLVSFVLPMFVGAESLILEDYDISDYPQVELKLRASKGLSLDKEILALSEHKENRSRRVGPSKVERPEGTRPVHFYLVTQMTDSFDHNMQATEIIKTIVERAETEDRFSFVFFTDDVFLSKEDLGKSEALKEAKVPGGKSNRNTASNLDYVFQKISPRLQENDYILVLFYDRDLIPSSEAQNGEYTRNVPIHILSFPSNGAKYLSKRYGGEFYSLTSPDFRSQLLSDQNYFRKKPWSLIYDSPFQDEWQFQGEGAVQVELETKSSRRLTFSYEIPFGTRVRTFLLHPSIFLPSLGFLVFLTLVALLLVWKKGRRLPEGSLSPEERLHTIEDEQDAYRKMYGNQYQLVYSEEERIETERSHPIALKEFEEGEAYEKATLVLKEGRNPGKQYSLGRAETTIGNSDLCDLVLYEQSVSKSHARIRKVRNRYILYDLVSEAGTFLNGKKVLRPRILYDFDEIGIGKALLVFRGK</sequence>
<reference evidence="4" key="1">
    <citation type="journal article" date="2019" name="PLoS Negl. Trop. Dis.">
        <title>Revisiting the worldwide diversity of Leptospira species in the environment.</title>
        <authorList>
            <person name="Vincent A.T."/>
            <person name="Schiettekatte O."/>
            <person name="Bourhy P."/>
            <person name="Veyrier F.J."/>
            <person name="Picardeau M."/>
        </authorList>
    </citation>
    <scope>NUCLEOTIDE SEQUENCE [LARGE SCALE GENOMIC DNA]</scope>
    <source>
        <strain evidence="4">201702690</strain>
    </source>
</reference>
<keyword evidence="1" id="KW-0472">Membrane</keyword>
<keyword evidence="1" id="KW-0812">Transmembrane</keyword>
<proteinExistence type="predicted"/>
<protein>
    <submittedName>
        <fullName evidence="3">FHA domain-containing protein</fullName>
    </submittedName>
</protein>
<dbReference type="Gene3D" id="2.60.200.20">
    <property type="match status" value="1"/>
</dbReference>
<dbReference type="PROSITE" id="PS50006">
    <property type="entry name" value="FHA_DOMAIN"/>
    <property type="match status" value="1"/>
</dbReference>
<name>A0ABY2MI72_9LEPT</name>
<keyword evidence="4" id="KW-1185">Reference proteome</keyword>
<dbReference type="InterPro" id="IPR000253">
    <property type="entry name" value="FHA_dom"/>
</dbReference>
<dbReference type="RefSeq" id="WP_135642697.1">
    <property type="nucleotide sequence ID" value="NZ_RQGC01000001.1"/>
</dbReference>